<accession>A0A0C2WML4</accession>
<dbReference type="AlphaFoldDB" id="A0A0C2WML4"/>
<proteinExistence type="predicted"/>
<dbReference type="Proteomes" id="UP000054097">
    <property type="component" value="Unassembled WGS sequence"/>
</dbReference>
<dbReference type="Gene3D" id="3.40.50.150">
    <property type="entry name" value="Vaccinia Virus protein VP39"/>
    <property type="match status" value="1"/>
</dbReference>
<dbReference type="CDD" id="cd02440">
    <property type="entry name" value="AdoMet_MTases"/>
    <property type="match status" value="1"/>
</dbReference>
<dbReference type="OrthoDB" id="2013972at2759"/>
<dbReference type="PANTHER" id="PTHR43591:SF24">
    <property type="entry name" value="2-METHOXY-6-POLYPRENYL-1,4-BENZOQUINOL METHYLASE, MITOCHONDRIAL"/>
    <property type="match status" value="1"/>
</dbReference>
<reference evidence="2 3" key="1">
    <citation type="submission" date="2014-04" db="EMBL/GenBank/DDBJ databases">
        <authorList>
            <consortium name="DOE Joint Genome Institute"/>
            <person name="Kuo A."/>
            <person name="Zuccaro A."/>
            <person name="Kohler A."/>
            <person name="Nagy L.G."/>
            <person name="Floudas D."/>
            <person name="Copeland A."/>
            <person name="Barry K.W."/>
            <person name="Cichocki N."/>
            <person name="Veneault-Fourrey C."/>
            <person name="LaButti K."/>
            <person name="Lindquist E.A."/>
            <person name="Lipzen A."/>
            <person name="Lundell T."/>
            <person name="Morin E."/>
            <person name="Murat C."/>
            <person name="Sun H."/>
            <person name="Tunlid A."/>
            <person name="Henrissat B."/>
            <person name="Grigoriev I.V."/>
            <person name="Hibbett D.S."/>
            <person name="Martin F."/>
            <person name="Nordberg H.P."/>
            <person name="Cantor M.N."/>
            <person name="Hua S.X."/>
        </authorList>
    </citation>
    <scope>NUCLEOTIDE SEQUENCE [LARGE SCALE GENOMIC DNA]</scope>
    <source>
        <strain evidence="2 3">MAFF 305830</strain>
    </source>
</reference>
<feature type="region of interest" description="Disordered" evidence="1">
    <location>
        <begin position="27"/>
        <end position="57"/>
    </location>
</feature>
<dbReference type="PANTHER" id="PTHR43591">
    <property type="entry name" value="METHYLTRANSFERASE"/>
    <property type="match status" value="1"/>
</dbReference>
<reference evidence="3" key="2">
    <citation type="submission" date="2015-01" db="EMBL/GenBank/DDBJ databases">
        <title>Evolutionary Origins and Diversification of the Mycorrhizal Mutualists.</title>
        <authorList>
            <consortium name="DOE Joint Genome Institute"/>
            <consortium name="Mycorrhizal Genomics Consortium"/>
            <person name="Kohler A."/>
            <person name="Kuo A."/>
            <person name="Nagy L.G."/>
            <person name="Floudas D."/>
            <person name="Copeland A."/>
            <person name="Barry K.W."/>
            <person name="Cichocki N."/>
            <person name="Veneault-Fourrey C."/>
            <person name="LaButti K."/>
            <person name="Lindquist E.A."/>
            <person name="Lipzen A."/>
            <person name="Lundell T."/>
            <person name="Morin E."/>
            <person name="Murat C."/>
            <person name="Riley R."/>
            <person name="Ohm R."/>
            <person name="Sun H."/>
            <person name="Tunlid A."/>
            <person name="Henrissat B."/>
            <person name="Grigoriev I.V."/>
            <person name="Hibbett D.S."/>
            <person name="Martin F."/>
        </authorList>
    </citation>
    <scope>NUCLEOTIDE SEQUENCE [LARGE SCALE GENOMIC DNA]</scope>
    <source>
        <strain evidence="3">MAFF 305830</strain>
    </source>
</reference>
<dbReference type="SUPFAM" id="SSF53335">
    <property type="entry name" value="S-adenosyl-L-methionine-dependent methyltransferases"/>
    <property type="match status" value="1"/>
</dbReference>
<keyword evidence="3" id="KW-1185">Reference proteome</keyword>
<dbReference type="GO" id="GO:0008168">
    <property type="term" value="F:methyltransferase activity"/>
    <property type="evidence" value="ECO:0007669"/>
    <property type="project" value="TreeGrafter"/>
</dbReference>
<evidence type="ECO:0000313" key="3">
    <source>
        <dbReference type="Proteomes" id="UP000054097"/>
    </source>
</evidence>
<name>A0A0C2WML4_SERVB</name>
<protein>
    <submittedName>
        <fullName evidence="2">Uncharacterized protein</fullName>
    </submittedName>
</protein>
<dbReference type="HOGENOM" id="CLU_010595_5_0_1"/>
<sequence length="326" mass="35774">MDEGPPDSNPVPPFRARVVQESWNYTPSEAASTVATGSMTSKRTSDNEEGADNASSVSMYTYTSGDANQYRKEVEGRSFNVLNDTYALPADDEEWGRLNKQHLAITLALGGLYPAQETVQAVLAPAEGERKKILDLGCGSGVWAIAMAKEFPHAQVIGVDLAPTPVDMEIVPNNVMFEIDDISQGLSHYEGMFDVVHARLVSAGLTNFRKSKEDIERCLKPGGLMLWVEVDYHMMAQNMIDYATLPSDGVVDGSWNARLLFELAQAVGLSGRSDLETMRKVLDRGLWDDPLLDPHTCHAASLYIPTSPWVKGASRTAFLVKLPHML</sequence>
<feature type="compositionally biased region" description="Polar residues" evidence="1">
    <location>
        <begin position="27"/>
        <end position="42"/>
    </location>
</feature>
<gene>
    <name evidence="2" type="ORF">M408DRAFT_166118</name>
</gene>
<organism evidence="2 3">
    <name type="scientific">Serendipita vermifera MAFF 305830</name>
    <dbReference type="NCBI Taxonomy" id="933852"/>
    <lineage>
        <taxon>Eukaryota</taxon>
        <taxon>Fungi</taxon>
        <taxon>Dikarya</taxon>
        <taxon>Basidiomycota</taxon>
        <taxon>Agaricomycotina</taxon>
        <taxon>Agaricomycetes</taxon>
        <taxon>Sebacinales</taxon>
        <taxon>Serendipitaceae</taxon>
        <taxon>Serendipita</taxon>
    </lineage>
</organism>
<evidence type="ECO:0000256" key="1">
    <source>
        <dbReference type="SAM" id="MobiDB-lite"/>
    </source>
</evidence>
<dbReference type="STRING" id="933852.A0A0C2WML4"/>
<dbReference type="EMBL" id="KN824298">
    <property type="protein sequence ID" value="KIM27518.1"/>
    <property type="molecule type" value="Genomic_DNA"/>
</dbReference>
<dbReference type="Pfam" id="PF13489">
    <property type="entry name" value="Methyltransf_23"/>
    <property type="match status" value="1"/>
</dbReference>
<evidence type="ECO:0000313" key="2">
    <source>
        <dbReference type="EMBL" id="KIM27518.1"/>
    </source>
</evidence>
<dbReference type="InterPro" id="IPR029063">
    <property type="entry name" value="SAM-dependent_MTases_sf"/>
</dbReference>